<dbReference type="PANTHER" id="PTHR10291:SF0">
    <property type="entry name" value="DEHYDRODOLICHYL DIPHOSPHATE SYNTHASE 2"/>
    <property type="match status" value="1"/>
</dbReference>
<feature type="binding site" evidence="2">
    <location>
        <position position="32"/>
    </location>
    <ligand>
        <name>substrate</name>
    </ligand>
</feature>
<keyword evidence="4" id="KW-1185">Reference proteome</keyword>
<dbReference type="EMBL" id="MDGM01000012">
    <property type="protein sequence ID" value="PIB24650.1"/>
    <property type="molecule type" value="Genomic_DNA"/>
</dbReference>
<sequence length="238" mass="26956">MSEVSENLHLAIIMDGNGRWATARGFERLKGHKRGVERVREVVEACPDLGVSHLTLFAFSTENWKRSEKEVNGLMALFRRYIRSEAARLFKEGVRVRFIGRRGELDSRLQDLMAGLEAQTAENSRLHMTVAINYGGRDEIVRASQKVAGMVAAGQIEPHDITEDLISAQMDTAEICDPDLVLRTSGEFRTSNFLPWQSVYAEYVFEESAWPDFTVELLAQTLAEFRNRDRRFGAVGTK</sequence>
<dbReference type="GO" id="GO:0016094">
    <property type="term" value="P:polyprenol biosynthetic process"/>
    <property type="evidence" value="ECO:0007669"/>
    <property type="project" value="TreeGrafter"/>
</dbReference>
<dbReference type="SUPFAM" id="SSF64005">
    <property type="entry name" value="Undecaprenyl diphosphate synthase"/>
    <property type="match status" value="1"/>
</dbReference>
<comment type="subunit">
    <text evidence="2">Homodimer.</text>
</comment>
<dbReference type="NCBIfam" id="TIGR00055">
    <property type="entry name" value="uppS"/>
    <property type="match status" value="1"/>
</dbReference>
<feature type="binding site" evidence="2">
    <location>
        <position position="183"/>
    </location>
    <ligand>
        <name>substrate</name>
    </ligand>
</feature>
<dbReference type="EC" id="2.5.1.-" evidence="2"/>
<reference evidence="3 4" key="1">
    <citation type="submission" date="2016-08" db="EMBL/GenBank/DDBJ databases">
        <title>Draft genome of Amylibacter sp. strain 4G11.</title>
        <authorList>
            <person name="Wong S.-K."/>
            <person name="Hamasaki K."/>
            <person name="Yoshizawa S."/>
        </authorList>
    </citation>
    <scope>NUCLEOTIDE SEQUENCE [LARGE SCALE GENOMIC DNA]</scope>
    <source>
        <strain evidence="3 4">4G11</strain>
    </source>
</reference>
<evidence type="ECO:0000256" key="1">
    <source>
        <dbReference type="ARBA" id="ARBA00022679"/>
    </source>
</evidence>
<feature type="binding site" evidence="2">
    <location>
        <position position="20"/>
    </location>
    <ligand>
        <name>substrate</name>
    </ligand>
</feature>
<dbReference type="GO" id="GO:0000287">
    <property type="term" value="F:magnesium ion binding"/>
    <property type="evidence" value="ECO:0007669"/>
    <property type="project" value="UniProtKB-UniRule"/>
</dbReference>
<dbReference type="PANTHER" id="PTHR10291">
    <property type="entry name" value="DEHYDRODOLICHYL DIPHOSPHATE SYNTHASE FAMILY MEMBER"/>
    <property type="match status" value="1"/>
</dbReference>
<feature type="binding site" evidence="2">
    <location>
        <position position="28"/>
    </location>
    <ligand>
        <name>substrate</name>
    </ligand>
</feature>
<dbReference type="Gene3D" id="3.40.1180.10">
    <property type="entry name" value="Decaprenyl diphosphate synthase-like"/>
    <property type="match status" value="1"/>
</dbReference>
<evidence type="ECO:0000256" key="2">
    <source>
        <dbReference type="HAMAP-Rule" id="MF_01139"/>
    </source>
</evidence>
<proteinExistence type="inferred from homology"/>
<keyword evidence="1 2" id="KW-0808">Transferase</keyword>
<feature type="active site" description="Proton acceptor" evidence="2">
    <location>
        <position position="63"/>
    </location>
</feature>
<comment type="similarity">
    <text evidence="2">Belongs to the UPP synthase family.</text>
</comment>
<dbReference type="Proteomes" id="UP000231516">
    <property type="component" value="Unassembled WGS sequence"/>
</dbReference>
<feature type="binding site" evidence="2">
    <location>
        <position position="64"/>
    </location>
    <ligand>
        <name>substrate</name>
    </ligand>
</feature>
<dbReference type="InterPro" id="IPR036424">
    <property type="entry name" value="UPP_synth-like_sf"/>
</dbReference>
<feature type="binding site" evidence="2">
    <location>
        <begin position="60"/>
        <end position="62"/>
    </location>
    <ligand>
        <name>substrate</name>
    </ligand>
</feature>
<dbReference type="HAMAP" id="MF_01139">
    <property type="entry name" value="ISPT"/>
    <property type="match status" value="1"/>
</dbReference>
<feature type="binding site" evidence="2">
    <location>
        <begin position="189"/>
        <end position="191"/>
    </location>
    <ligand>
        <name>substrate</name>
    </ligand>
</feature>
<feature type="binding site" evidence="2">
    <location>
        <position position="66"/>
    </location>
    <ligand>
        <name>substrate</name>
    </ligand>
</feature>
<evidence type="ECO:0000313" key="4">
    <source>
        <dbReference type="Proteomes" id="UP000231516"/>
    </source>
</evidence>
<dbReference type="PROSITE" id="PS01066">
    <property type="entry name" value="UPP_SYNTHASE"/>
    <property type="match status" value="1"/>
</dbReference>
<gene>
    <name evidence="3" type="ORF">BFP76_05565</name>
</gene>
<feature type="active site" evidence="2">
    <location>
        <position position="15"/>
    </location>
</feature>
<comment type="caution">
    <text evidence="3">The sequence shown here is derived from an EMBL/GenBank/DDBJ whole genome shotgun (WGS) entry which is preliminary data.</text>
</comment>
<keyword evidence="2" id="KW-0479">Metal-binding</keyword>
<name>A0A2G5K6Z5_9RHOB</name>
<dbReference type="OrthoDB" id="4191603at2"/>
<dbReference type="GO" id="GO:0005829">
    <property type="term" value="C:cytosol"/>
    <property type="evidence" value="ECO:0007669"/>
    <property type="project" value="TreeGrafter"/>
</dbReference>
<dbReference type="Pfam" id="PF01255">
    <property type="entry name" value="Prenyltransf"/>
    <property type="match status" value="1"/>
</dbReference>
<feature type="binding site" evidence="2">
    <location>
        <position position="15"/>
    </location>
    <ligand>
        <name>Mg(2+)</name>
        <dbReference type="ChEBI" id="CHEBI:18420"/>
    </ligand>
</feature>
<keyword evidence="2" id="KW-0460">Magnesium</keyword>
<dbReference type="AlphaFoldDB" id="A0A2G5K6Z5"/>
<protein>
    <recommendedName>
        <fullName evidence="2">Isoprenyl transferase</fullName>
        <ecNumber evidence="2">2.5.1.-</ecNumber>
    </recommendedName>
</protein>
<dbReference type="FunFam" id="3.40.1180.10:FF:000001">
    <property type="entry name" value="(2E,6E)-farnesyl-diphosphate-specific ditrans,polycis-undecaprenyl-diphosphate synthase"/>
    <property type="match status" value="1"/>
</dbReference>
<dbReference type="RefSeq" id="WP_099593196.1">
    <property type="nucleotide sequence ID" value="NZ_MDGM01000012.1"/>
</dbReference>
<dbReference type="CDD" id="cd00475">
    <property type="entry name" value="Cis_IPPS"/>
    <property type="match status" value="1"/>
</dbReference>
<dbReference type="InterPro" id="IPR018520">
    <property type="entry name" value="UPP_synth-like_CS"/>
</dbReference>
<dbReference type="InterPro" id="IPR001441">
    <property type="entry name" value="UPP_synth-like"/>
</dbReference>
<organism evidence="3 4">
    <name type="scientific">Paramylibacter kogurei</name>
    <dbReference type="NCBI Taxonomy" id="1889778"/>
    <lineage>
        <taxon>Bacteria</taxon>
        <taxon>Pseudomonadati</taxon>
        <taxon>Pseudomonadota</taxon>
        <taxon>Alphaproteobacteria</taxon>
        <taxon>Rhodobacterales</taxon>
        <taxon>Paracoccaceae</taxon>
        <taxon>Paramylibacter</taxon>
    </lineage>
</organism>
<feature type="binding site" evidence="2">
    <location>
        <begin position="16"/>
        <end position="19"/>
    </location>
    <ligand>
        <name>substrate</name>
    </ligand>
</feature>
<feature type="binding site" evidence="2">
    <location>
        <position position="202"/>
    </location>
    <ligand>
        <name>Mg(2+)</name>
        <dbReference type="ChEBI" id="CHEBI:18420"/>
    </ligand>
</feature>
<comment type="cofactor">
    <cofactor evidence="2">
        <name>Mg(2+)</name>
        <dbReference type="ChEBI" id="CHEBI:18420"/>
    </cofactor>
    <text evidence="2">Binds 2 magnesium ions per subunit.</text>
</comment>
<evidence type="ECO:0000313" key="3">
    <source>
        <dbReference type="EMBL" id="PIB24650.1"/>
    </source>
</evidence>
<accession>A0A2G5K6Z5</accession>
<comment type="function">
    <text evidence="2">Catalyzes the condensation of isopentenyl diphosphate (IPP) with allylic pyrophosphates generating different type of terpenoids.</text>
</comment>
<dbReference type="GO" id="GO:0008834">
    <property type="term" value="F:ditrans,polycis-undecaprenyl-diphosphate synthase [(2E,6E)-farnesyl-diphosphate specific] activity"/>
    <property type="evidence" value="ECO:0007669"/>
    <property type="project" value="TreeGrafter"/>
</dbReference>